<reference evidence="1" key="2">
    <citation type="journal article" date="2023" name="IMA Fungus">
        <title>Comparative genomic study of the Penicillium genus elucidates a diverse pangenome and 15 lateral gene transfer events.</title>
        <authorList>
            <person name="Petersen C."/>
            <person name="Sorensen T."/>
            <person name="Nielsen M.R."/>
            <person name="Sondergaard T.E."/>
            <person name="Sorensen J.L."/>
            <person name="Fitzpatrick D.A."/>
            <person name="Frisvad J.C."/>
            <person name="Nielsen K.L."/>
        </authorList>
    </citation>
    <scope>NUCLEOTIDE SEQUENCE</scope>
    <source>
        <strain evidence="1">IBT 20477</strain>
    </source>
</reference>
<reference evidence="1" key="1">
    <citation type="submission" date="2022-11" db="EMBL/GenBank/DDBJ databases">
        <authorList>
            <person name="Petersen C."/>
        </authorList>
    </citation>
    <scope>NUCLEOTIDE SEQUENCE</scope>
    <source>
        <strain evidence="1">IBT 20477</strain>
    </source>
</reference>
<accession>A0A9W9M2Q7</accession>
<protein>
    <submittedName>
        <fullName evidence="1">Uncharacterized protein</fullName>
    </submittedName>
</protein>
<sequence length="261" mass="29174">MPAMITGRTLLRKPLPPLDVGPYHTTSSALHEGRFFGTLHNWPNFFQDVKQFENNQDWSPSLLGWSLQSRRVDTEFVAIGDEHGLQGRFQQSVGQVVGSVLNAQNIAVKFGDFKSADIASVYPGYTLTPDVALISTDPVDINQIKAVGELKSPWVNEHKFKKYPTAQRKAKLFAQLIGYMLDLQLRYGFMSNYDGTVFLRQVFKNGEWVVEYSPVVEASFDGSDTMGNEPPSLRQCFAYLSSLASVQPFVGNSTPRANWIG</sequence>
<dbReference type="Proteomes" id="UP001150942">
    <property type="component" value="Unassembled WGS sequence"/>
</dbReference>
<dbReference type="EMBL" id="JAPQKQ010000008">
    <property type="protein sequence ID" value="KAJ5186504.1"/>
    <property type="molecule type" value="Genomic_DNA"/>
</dbReference>
<proteinExistence type="predicted"/>
<gene>
    <name evidence="1" type="ORF">N7449_011268</name>
</gene>
<organism evidence="1 2">
    <name type="scientific">Penicillium cf. viridicatum</name>
    <dbReference type="NCBI Taxonomy" id="2972119"/>
    <lineage>
        <taxon>Eukaryota</taxon>
        <taxon>Fungi</taxon>
        <taxon>Dikarya</taxon>
        <taxon>Ascomycota</taxon>
        <taxon>Pezizomycotina</taxon>
        <taxon>Eurotiomycetes</taxon>
        <taxon>Eurotiomycetidae</taxon>
        <taxon>Eurotiales</taxon>
        <taxon>Aspergillaceae</taxon>
        <taxon>Penicillium</taxon>
    </lineage>
</organism>
<dbReference type="AlphaFoldDB" id="A0A9W9M2Q7"/>
<comment type="caution">
    <text evidence="1">The sequence shown here is derived from an EMBL/GenBank/DDBJ whole genome shotgun (WGS) entry which is preliminary data.</text>
</comment>
<dbReference type="OrthoDB" id="3796275at2759"/>
<evidence type="ECO:0000313" key="1">
    <source>
        <dbReference type="EMBL" id="KAJ5186504.1"/>
    </source>
</evidence>
<name>A0A9W9M2Q7_9EURO</name>
<keyword evidence="2" id="KW-1185">Reference proteome</keyword>
<evidence type="ECO:0000313" key="2">
    <source>
        <dbReference type="Proteomes" id="UP001150942"/>
    </source>
</evidence>